<dbReference type="AlphaFoldDB" id="A0A2S7XHH5"/>
<evidence type="ECO:0000313" key="1">
    <source>
        <dbReference type="EMBL" id="PQJ93053.1"/>
    </source>
</evidence>
<dbReference type="Proteomes" id="UP000239273">
    <property type="component" value="Unassembled WGS sequence"/>
</dbReference>
<name>A0A2S7XHH5_9GAMM</name>
<reference evidence="1 2" key="1">
    <citation type="submission" date="2016-12" db="EMBL/GenBank/DDBJ databases">
        <title>Diversity of luminous bacteria.</title>
        <authorList>
            <person name="Yoshizawa S."/>
            <person name="Kogure K."/>
        </authorList>
    </citation>
    <scope>NUCLEOTIDE SEQUENCE [LARGE SCALE GENOMIC DNA]</scope>
    <source>
        <strain evidence="1 2">NBRC 105001</strain>
    </source>
</reference>
<protein>
    <recommendedName>
        <fullName evidence="3">Histidine kinase/HSP90-like ATPase domain-containing protein</fullName>
    </recommendedName>
</protein>
<comment type="caution">
    <text evidence="1">The sequence shown here is derived from an EMBL/GenBank/DDBJ whole genome shotgun (WGS) entry which is preliminary data.</text>
</comment>
<proteinExistence type="predicted"/>
<sequence>MIKNAFNCTEERQISLLMNQNGFSIIDSGIGLDSKPRGIEGFGLGLLIVRDICQLYDLSFTLNIKKKITAALRLFYITKTMKLVKNEASCTKIAHSTIFFHFMLYKK</sequence>
<accession>A0A2S7XHH5</accession>
<organism evidence="1 2">
    <name type="scientific">Aliivibrio sifiae</name>
    <dbReference type="NCBI Taxonomy" id="566293"/>
    <lineage>
        <taxon>Bacteria</taxon>
        <taxon>Pseudomonadati</taxon>
        <taxon>Pseudomonadota</taxon>
        <taxon>Gammaproteobacteria</taxon>
        <taxon>Vibrionales</taxon>
        <taxon>Vibrionaceae</taxon>
        <taxon>Aliivibrio</taxon>
    </lineage>
</organism>
<dbReference type="InterPro" id="IPR036890">
    <property type="entry name" value="HATPase_C_sf"/>
</dbReference>
<evidence type="ECO:0008006" key="3">
    <source>
        <dbReference type="Google" id="ProtNLM"/>
    </source>
</evidence>
<dbReference type="EMBL" id="MSCP01000001">
    <property type="protein sequence ID" value="PQJ93053.1"/>
    <property type="molecule type" value="Genomic_DNA"/>
</dbReference>
<dbReference type="SUPFAM" id="SSF55874">
    <property type="entry name" value="ATPase domain of HSP90 chaperone/DNA topoisomerase II/histidine kinase"/>
    <property type="match status" value="1"/>
</dbReference>
<evidence type="ECO:0000313" key="2">
    <source>
        <dbReference type="Proteomes" id="UP000239273"/>
    </source>
</evidence>
<gene>
    <name evidence="1" type="ORF">BTO23_02865</name>
</gene>